<accession>A0A409VKB5</accession>
<dbReference type="InParanoid" id="A0A409VKB5"/>
<gene>
    <name evidence="3" type="ORF">CVT24_008820</name>
</gene>
<evidence type="ECO:0000313" key="4">
    <source>
        <dbReference type="Proteomes" id="UP000284842"/>
    </source>
</evidence>
<dbReference type="EMBL" id="NHTK01006036">
    <property type="protein sequence ID" value="PPQ66719.1"/>
    <property type="molecule type" value="Genomic_DNA"/>
</dbReference>
<feature type="domain" description="SMODS and SLOG-associating 2TM effector" evidence="2">
    <location>
        <begin position="180"/>
        <end position="301"/>
    </location>
</feature>
<feature type="compositionally biased region" description="Polar residues" evidence="1">
    <location>
        <begin position="26"/>
        <end position="49"/>
    </location>
</feature>
<proteinExistence type="predicted"/>
<evidence type="ECO:0000256" key="1">
    <source>
        <dbReference type="SAM" id="MobiDB-lite"/>
    </source>
</evidence>
<keyword evidence="4" id="KW-1185">Reference proteome</keyword>
<evidence type="ECO:0000259" key="2">
    <source>
        <dbReference type="Pfam" id="PF18142"/>
    </source>
</evidence>
<feature type="compositionally biased region" description="Pro residues" evidence="1">
    <location>
        <begin position="8"/>
        <end position="18"/>
    </location>
</feature>
<dbReference type="InterPro" id="IPR041622">
    <property type="entry name" value="SLATT_fungi"/>
</dbReference>
<feature type="region of interest" description="Disordered" evidence="1">
    <location>
        <begin position="1"/>
        <end position="98"/>
    </location>
</feature>
<dbReference type="Proteomes" id="UP000284842">
    <property type="component" value="Unassembled WGS sequence"/>
</dbReference>
<dbReference type="Pfam" id="PF18142">
    <property type="entry name" value="SLATT_fungal"/>
    <property type="match status" value="1"/>
</dbReference>
<dbReference type="AlphaFoldDB" id="A0A409VKB5"/>
<dbReference type="NCBIfam" id="NF033635">
    <property type="entry name" value="SLATT_fungal"/>
    <property type="match status" value="1"/>
</dbReference>
<reference evidence="3 4" key="1">
    <citation type="journal article" date="2018" name="Evol. Lett.">
        <title>Horizontal gene cluster transfer increased hallucinogenic mushroom diversity.</title>
        <authorList>
            <person name="Reynolds H.T."/>
            <person name="Vijayakumar V."/>
            <person name="Gluck-Thaler E."/>
            <person name="Korotkin H.B."/>
            <person name="Matheny P.B."/>
            <person name="Slot J.C."/>
        </authorList>
    </citation>
    <scope>NUCLEOTIDE SEQUENCE [LARGE SCALE GENOMIC DNA]</scope>
    <source>
        <strain evidence="3 4">2629</strain>
    </source>
</reference>
<comment type="caution">
    <text evidence="3">The sequence shown here is derived from an EMBL/GenBank/DDBJ whole genome shotgun (WGS) entry which is preliminary data.</text>
</comment>
<evidence type="ECO:0000313" key="3">
    <source>
        <dbReference type="EMBL" id="PPQ66719.1"/>
    </source>
</evidence>
<name>A0A409VKB5_9AGAR</name>
<sequence>MDPKDRPLPIPTSVPTPQPEGESPLSHANPQTGTAGQPNTTLTLANVTQPERLPPIAEVRPYEGLRSPDILSRSPSQIQREPLRRASPSSIEKIPDDTDTLSGVHEIHVPTSPNQGIGLGQPLPAPLAPGRIYDPTLRRVRTLDRRFSAGPQSEIDHIVPTVTSHAKTVYDRLQPTLEAATAEMHKYERKAKFTGWALNAAIGLQVLLGSLTTGLSAVATSGRSAAVNTTILGALSTIVASYLARARGSNEPELSITRTKDLEQFIREVRAFQLDHGHATGKEWTPEVERLRNRFEDLLGNANGERKLSPPV</sequence>
<dbReference type="OrthoDB" id="3245801at2759"/>
<dbReference type="STRING" id="181874.A0A409VKB5"/>
<protein>
    <recommendedName>
        <fullName evidence="2">SMODS and SLOG-associating 2TM effector domain-containing protein</fullName>
    </recommendedName>
</protein>
<organism evidence="3 4">
    <name type="scientific">Panaeolus cyanescens</name>
    <dbReference type="NCBI Taxonomy" id="181874"/>
    <lineage>
        <taxon>Eukaryota</taxon>
        <taxon>Fungi</taxon>
        <taxon>Dikarya</taxon>
        <taxon>Basidiomycota</taxon>
        <taxon>Agaricomycotina</taxon>
        <taxon>Agaricomycetes</taxon>
        <taxon>Agaricomycetidae</taxon>
        <taxon>Agaricales</taxon>
        <taxon>Agaricineae</taxon>
        <taxon>Galeropsidaceae</taxon>
        <taxon>Panaeolus</taxon>
    </lineage>
</organism>